<reference evidence="2 3" key="1">
    <citation type="submission" date="2024-10" db="EMBL/GenBank/DDBJ databases">
        <authorList>
            <person name="Kim D."/>
        </authorList>
    </citation>
    <scope>NUCLEOTIDE SEQUENCE [LARGE SCALE GENOMIC DNA]</scope>
    <source>
        <strain evidence="2">BH-2024</strain>
    </source>
</reference>
<comment type="caution">
    <text evidence="2">The sequence shown here is derived from an EMBL/GenBank/DDBJ whole genome shotgun (WGS) entry which is preliminary data.</text>
</comment>
<dbReference type="AlphaFoldDB" id="A0ABD2K578"/>
<name>A0ABD2K578_9BILA</name>
<evidence type="ECO:0000313" key="2">
    <source>
        <dbReference type="EMBL" id="KAL3098043.1"/>
    </source>
</evidence>
<gene>
    <name evidence="2" type="ORF">niasHT_027588</name>
</gene>
<protein>
    <submittedName>
        <fullName evidence="2">Uncharacterized protein</fullName>
    </submittedName>
</protein>
<evidence type="ECO:0000313" key="3">
    <source>
        <dbReference type="Proteomes" id="UP001620626"/>
    </source>
</evidence>
<feature type="compositionally biased region" description="Basic residues" evidence="1">
    <location>
        <begin position="103"/>
        <end position="118"/>
    </location>
</feature>
<dbReference type="EMBL" id="JBICBT010000830">
    <property type="protein sequence ID" value="KAL3098043.1"/>
    <property type="molecule type" value="Genomic_DNA"/>
</dbReference>
<organism evidence="2 3">
    <name type="scientific">Heterodera trifolii</name>
    <dbReference type="NCBI Taxonomy" id="157864"/>
    <lineage>
        <taxon>Eukaryota</taxon>
        <taxon>Metazoa</taxon>
        <taxon>Ecdysozoa</taxon>
        <taxon>Nematoda</taxon>
        <taxon>Chromadorea</taxon>
        <taxon>Rhabditida</taxon>
        <taxon>Tylenchina</taxon>
        <taxon>Tylenchomorpha</taxon>
        <taxon>Tylenchoidea</taxon>
        <taxon>Heteroderidae</taxon>
        <taxon>Heteroderinae</taxon>
        <taxon>Heterodera</taxon>
    </lineage>
</organism>
<feature type="region of interest" description="Disordered" evidence="1">
    <location>
        <begin position="97"/>
        <end position="131"/>
    </location>
</feature>
<sequence>MLWSFGWGCGNNSFPKICLRPAKGIPMAGGMFGEGRKKPHLKRKMLQRKGAGERLFAQQSRDELLGTSPNSFTFTMRKRGGGQFITLNVGICEMGRTNEQTNGRRKQTIHRKKVRGKSHGQWERDNAKIEP</sequence>
<proteinExistence type="predicted"/>
<dbReference type="Proteomes" id="UP001620626">
    <property type="component" value="Unassembled WGS sequence"/>
</dbReference>
<accession>A0ABD2K578</accession>
<keyword evidence="3" id="KW-1185">Reference proteome</keyword>
<feature type="compositionally biased region" description="Basic and acidic residues" evidence="1">
    <location>
        <begin position="120"/>
        <end position="131"/>
    </location>
</feature>
<evidence type="ECO:0000256" key="1">
    <source>
        <dbReference type="SAM" id="MobiDB-lite"/>
    </source>
</evidence>